<sequence>MNNDLLKAKVCKLYYQRGISKVDIGKKLRISRFKVADLLGQALKEGIVEIIINEPSHTFLDLENSLEEKFKIYRAAVVETSF</sequence>
<feature type="non-terminal residue" evidence="1">
    <location>
        <position position="82"/>
    </location>
</feature>
<accession>X1B8F1</accession>
<gene>
    <name evidence="1" type="ORF">S01H4_33541</name>
</gene>
<dbReference type="PANTHER" id="PTHR34294:SF1">
    <property type="entry name" value="TRANSCRIPTIONAL REGULATOR LSRR"/>
    <property type="match status" value="1"/>
</dbReference>
<dbReference type="InterPro" id="IPR051054">
    <property type="entry name" value="SorC_transcr_regulators"/>
</dbReference>
<name>X1B8F1_9ZZZZ</name>
<protein>
    <recommendedName>
        <fullName evidence="2">Sugar-binding domain-containing protein</fullName>
    </recommendedName>
</protein>
<comment type="caution">
    <text evidence="1">The sequence shown here is derived from an EMBL/GenBank/DDBJ whole genome shotgun (WGS) entry which is preliminary data.</text>
</comment>
<dbReference type="EMBL" id="BART01017665">
    <property type="protein sequence ID" value="GAG80418.1"/>
    <property type="molecule type" value="Genomic_DNA"/>
</dbReference>
<dbReference type="PANTHER" id="PTHR34294">
    <property type="entry name" value="TRANSCRIPTIONAL REGULATOR-RELATED"/>
    <property type="match status" value="1"/>
</dbReference>
<evidence type="ECO:0008006" key="2">
    <source>
        <dbReference type="Google" id="ProtNLM"/>
    </source>
</evidence>
<proteinExistence type="predicted"/>
<dbReference type="AlphaFoldDB" id="X1B8F1"/>
<reference evidence="1" key="1">
    <citation type="journal article" date="2014" name="Front. Microbiol.">
        <title>High frequency of phylogenetically diverse reductive dehalogenase-homologous genes in deep subseafloor sedimentary metagenomes.</title>
        <authorList>
            <person name="Kawai M."/>
            <person name="Futagami T."/>
            <person name="Toyoda A."/>
            <person name="Takaki Y."/>
            <person name="Nishi S."/>
            <person name="Hori S."/>
            <person name="Arai W."/>
            <person name="Tsubouchi T."/>
            <person name="Morono Y."/>
            <person name="Uchiyama I."/>
            <person name="Ito T."/>
            <person name="Fujiyama A."/>
            <person name="Inagaki F."/>
            <person name="Takami H."/>
        </authorList>
    </citation>
    <scope>NUCLEOTIDE SEQUENCE</scope>
    <source>
        <strain evidence="1">Expedition CK06-06</strain>
    </source>
</reference>
<dbReference type="Gene3D" id="1.10.10.10">
    <property type="entry name" value="Winged helix-like DNA-binding domain superfamily/Winged helix DNA-binding domain"/>
    <property type="match status" value="1"/>
</dbReference>
<dbReference type="InterPro" id="IPR036388">
    <property type="entry name" value="WH-like_DNA-bd_sf"/>
</dbReference>
<organism evidence="1">
    <name type="scientific">marine sediment metagenome</name>
    <dbReference type="NCBI Taxonomy" id="412755"/>
    <lineage>
        <taxon>unclassified sequences</taxon>
        <taxon>metagenomes</taxon>
        <taxon>ecological metagenomes</taxon>
    </lineage>
</organism>
<evidence type="ECO:0000313" key="1">
    <source>
        <dbReference type="EMBL" id="GAG80418.1"/>
    </source>
</evidence>